<dbReference type="AlphaFoldDB" id="A0AAV1CJN7"/>
<name>A0AAV1CJN7_OLDCO</name>
<dbReference type="PANTHER" id="PTHR32246:SF69">
    <property type="entry name" value="CALCIUM-DEPENDENT LIPID-BINDING (CALB DOMAIN) FAMILY PROTEIN"/>
    <property type="match status" value="1"/>
</dbReference>
<dbReference type="Proteomes" id="UP001161247">
    <property type="component" value="Chromosome 2"/>
</dbReference>
<dbReference type="SMART" id="SM00239">
    <property type="entry name" value="C2"/>
    <property type="match status" value="1"/>
</dbReference>
<dbReference type="PROSITE" id="PS50004">
    <property type="entry name" value="C2"/>
    <property type="match status" value="1"/>
</dbReference>
<feature type="region of interest" description="Disordered" evidence="1">
    <location>
        <begin position="181"/>
        <end position="204"/>
    </location>
</feature>
<dbReference type="PANTHER" id="PTHR32246">
    <property type="entry name" value="INGRESSION PROTEIN FIC1"/>
    <property type="match status" value="1"/>
</dbReference>
<dbReference type="Pfam" id="PF00168">
    <property type="entry name" value="C2"/>
    <property type="match status" value="1"/>
</dbReference>
<dbReference type="EMBL" id="OX459119">
    <property type="protein sequence ID" value="CAI9095662.1"/>
    <property type="molecule type" value="Genomic_DNA"/>
</dbReference>
<sequence length="254" mass="27675">MMEEEKLYQVLEINLVSAQNLKVPSKISGKTRRTYAVIWVDGSLNKLRTRTDCYGGENPTWNDKFLFRVSSDLVTSATAGFTVEIYAAGHLRDSLVGRARCLLSSCLGKQITPVYVHRPSGNFHGILNVAAAISEVGEQAGTDSGIFQGSSMVSFHDLTRSKARVKEESFFRRLRLVRSSPSLSAMSTPPPPASPLTTKSKEVSTMKTAISDPSLFTMMLSSSSSSSSSPTLSSDDEPDSRAAHRDSMEIQLAE</sequence>
<evidence type="ECO:0000256" key="1">
    <source>
        <dbReference type="SAM" id="MobiDB-lite"/>
    </source>
</evidence>
<dbReference type="SUPFAM" id="SSF49562">
    <property type="entry name" value="C2 domain (Calcium/lipid-binding domain, CaLB)"/>
    <property type="match status" value="1"/>
</dbReference>
<reference evidence="3" key="1">
    <citation type="submission" date="2023-03" db="EMBL/GenBank/DDBJ databases">
        <authorList>
            <person name="Julca I."/>
        </authorList>
    </citation>
    <scope>NUCLEOTIDE SEQUENCE</scope>
</reference>
<feature type="region of interest" description="Disordered" evidence="1">
    <location>
        <begin position="219"/>
        <end position="254"/>
    </location>
</feature>
<gene>
    <name evidence="3" type="ORF">OLC1_LOCUS6582</name>
</gene>
<protein>
    <submittedName>
        <fullName evidence="3">OLC1v1031657C1</fullName>
    </submittedName>
</protein>
<dbReference type="InterPro" id="IPR035892">
    <property type="entry name" value="C2_domain_sf"/>
</dbReference>
<accession>A0AAV1CJN7</accession>
<evidence type="ECO:0000313" key="3">
    <source>
        <dbReference type="EMBL" id="CAI9095662.1"/>
    </source>
</evidence>
<dbReference type="CDD" id="cd04051">
    <property type="entry name" value="C2_SRC2_like"/>
    <property type="match status" value="1"/>
</dbReference>
<evidence type="ECO:0000313" key="4">
    <source>
        <dbReference type="Proteomes" id="UP001161247"/>
    </source>
</evidence>
<dbReference type="GO" id="GO:0006952">
    <property type="term" value="P:defense response"/>
    <property type="evidence" value="ECO:0007669"/>
    <property type="project" value="InterPro"/>
</dbReference>
<evidence type="ECO:0000259" key="2">
    <source>
        <dbReference type="PROSITE" id="PS50004"/>
    </source>
</evidence>
<dbReference type="InterPro" id="IPR000008">
    <property type="entry name" value="C2_dom"/>
</dbReference>
<proteinExistence type="predicted"/>
<keyword evidence="4" id="KW-1185">Reference proteome</keyword>
<feature type="compositionally biased region" description="Low complexity" evidence="1">
    <location>
        <begin position="219"/>
        <end position="233"/>
    </location>
</feature>
<feature type="domain" description="C2" evidence="2">
    <location>
        <begin position="1"/>
        <end position="116"/>
    </location>
</feature>
<dbReference type="Gene3D" id="2.60.40.150">
    <property type="entry name" value="C2 domain"/>
    <property type="match status" value="1"/>
</dbReference>
<dbReference type="InterPro" id="IPR044750">
    <property type="entry name" value="C2_SRC2/BAP"/>
</dbReference>
<organism evidence="3 4">
    <name type="scientific">Oldenlandia corymbosa var. corymbosa</name>
    <dbReference type="NCBI Taxonomy" id="529605"/>
    <lineage>
        <taxon>Eukaryota</taxon>
        <taxon>Viridiplantae</taxon>
        <taxon>Streptophyta</taxon>
        <taxon>Embryophyta</taxon>
        <taxon>Tracheophyta</taxon>
        <taxon>Spermatophyta</taxon>
        <taxon>Magnoliopsida</taxon>
        <taxon>eudicotyledons</taxon>
        <taxon>Gunneridae</taxon>
        <taxon>Pentapetalae</taxon>
        <taxon>asterids</taxon>
        <taxon>lamiids</taxon>
        <taxon>Gentianales</taxon>
        <taxon>Rubiaceae</taxon>
        <taxon>Rubioideae</taxon>
        <taxon>Spermacoceae</taxon>
        <taxon>Hedyotis-Oldenlandia complex</taxon>
        <taxon>Oldenlandia</taxon>
    </lineage>
</organism>
<feature type="compositionally biased region" description="Basic and acidic residues" evidence="1">
    <location>
        <begin position="239"/>
        <end position="248"/>
    </location>
</feature>